<dbReference type="PROSITE" id="PS50975">
    <property type="entry name" value="ATP_GRASP"/>
    <property type="match status" value="1"/>
</dbReference>
<dbReference type="GO" id="GO:0046872">
    <property type="term" value="F:metal ion binding"/>
    <property type="evidence" value="ECO:0007669"/>
    <property type="project" value="InterPro"/>
</dbReference>
<evidence type="ECO:0000313" key="3">
    <source>
        <dbReference type="EMBL" id="TCQ01969.1"/>
    </source>
</evidence>
<feature type="domain" description="ATP-grasp" evidence="2">
    <location>
        <begin position="125"/>
        <end position="323"/>
    </location>
</feature>
<dbReference type="Gene3D" id="3.30.470.20">
    <property type="entry name" value="ATP-grasp fold, B domain"/>
    <property type="match status" value="1"/>
</dbReference>
<comment type="caution">
    <text evidence="3">The sequence shown here is derived from an EMBL/GenBank/DDBJ whole genome shotgun (WGS) entry which is preliminary data.</text>
</comment>
<keyword evidence="3" id="KW-0436">Ligase</keyword>
<dbReference type="GO" id="GO:0005524">
    <property type="term" value="F:ATP binding"/>
    <property type="evidence" value="ECO:0007669"/>
    <property type="project" value="UniProtKB-UniRule"/>
</dbReference>
<dbReference type="GO" id="GO:0016874">
    <property type="term" value="F:ligase activity"/>
    <property type="evidence" value="ECO:0007669"/>
    <property type="project" value="UniProtKB-KW"/>
</dbReference>
<proteinExistence type="predicted"/>
<dbReference type="OrthoDB" id="5420347at2"/>
<accession>A0A4R2TWG3</accession>
<dbReference type="AlphaFoldDB" id="A0A4R2TWG3"/>
<evidence type="ECO:0000259" key="2">
    <source>
        <dbReference type="PROSITE" id="PS50975"/>
    </source>
</evidence>
<gene>
    <name evidence="3" type="ORF">EDD79_102025</name>
</gene>
<dbReference type="EMBL" id="SLYC01000020">
    <property type="protein sequence ID" value="TCQ01969.1"/>
    <property type="molecule type" value="Genomic_DNA"/>
</dbReference>
<name>A0A4R2TWG3_9FIRM</name>
<reference evidence="3 4" key="1">
    <citation type="submission" date="2019-03" db="EMBL/GenBank/DDBJ databases">
        <title>Genomic Encyclopedia of Type Strains, Phase IV (KMG-IV): sequencing the most valuable type-strain genomes for metagenomic binning, comparative biology and taxonomic classification.</title>
        <authorList>
            <person name="Goeker M."/>
        </authorList>
    </citation>
    <scope>NUCLEOTIDE SEQUENCE [LARGE SCALE GENOMIC DNA]</scope>
    <source>
        <strain evidence="3 4">DSM 100013</strain>
    </source>
</reference>
<evidence type="ECO:0000256" key="1">
    <source>
        <dbReference type="PROSITE-ProRule" id="PRU00409"/>
    </source>
</evidence>
<keyword evidence="1" id="KW-0547">Nucleotide-binding</keyword>
<evidence type="ECO:0000313" key="4">
    <source>
        <dbReference type="Proteomes" id="UP000295504"/>
    </source>
</evidence>
<protein>
    <submittedName>
        <fullName evidence="3">D-aspartate ligase</fullName>
    </submittedName>
</protein>
<dbReference type="RefSeq" id="WP_132848649.1">
    <property type="nucleotide sequence ID" value="NZ_CP058648.1"/>
</dbReference>
<dbReference type="InterPro" id="IPR011761">
    <property type="entry name" value="ATP-grasp"/>
</dbReference>
<sequence>MKKYDFLPIILGSDVNAYGMARSFHEQYGIKSYAIARQRLFTTDNSKIITVDVCDNFNHADIFIDKLISVAEELKSKAEKLILVASSDAYAELIIRNKSVLNKYYVIPFIDEDLMNDLIFKENFYKTCEKYNLDYPNTFICTIDNKDSIALPFEYPVVIKPSDSLLYFECSFEGKKKAYVVQTKEEFTDIINRIYSSAYNKNLIIQEYIPGDDTQMRVLNCYSGIDGKVKMMCLGRPLLEDYTPSLIGNYTAIINDYNVDIFDKYRRFLEDIGYVGFANFDMKYDIRDGKFKVFEINLRQGRSSYFVTGSGYNLAKYLVEDCIYNRSNELVLAKGEHLWLGVPKGIVLKYTEDDKLRNSARKLINEGKYSYTLQYKKDLNFKRLIKNFRYYFDYYGRYNKYFKKID</sequence>
<keyword evidence="4" id="KW-1185">Reference proteome</keyword>
<dbReference type="Proteomes" id="UP000295504">
    <property type="component" value="Unassembled WGS sequence"/>
</dbReference>
<keyword evidence="1" id="KW-0067">ATP-binding</keyword>
<dbReference type="SUPFAM" id="SSF56059">
    <property type="entry name" value="Glutathione synthetase ATP-binding domain-like"/>
    <property type="match status" value="1"/>
</dbReference>
<organism evidence="3 4">
    <name type="scientific">Serpentinicella alkaliphila</name>
    <dbReference type="NCBI Taxonomy" id="1734049"/>
    <lineage>
        <taxon>Bacteria</taxon>
        <taxon>Bacillati</taxon>
        <taxon>Bacillota</taxon>
        <taxon>Clostridia</taxon>
        <taxon>Peptostreptococcales</taxon>
        <taxon>Natronincolaceae</taxon>
        <taxon>Serpentinicella</taxon>
    </lineage>
</organism>